<name>A0ABW5R3H3_9BACL</name>
<dbReference type="RefSeq" id="WP_379278306.1">
    <property type="nucleotide sequence ID" value="NZ_JBHUGT010000045.1"/>
</dbReference>
<accession>A0ABW5R3H3</accession>
<gene>
    <name evidence="1" type="ORF">ACFSW5_22490</name>
</gene>
<organism evidence="1 2">
    <name type="scientific">Paenibacillus thailandensis</name>
    <dbReference type="NCBI Taxonomy" id="393250"/>
    <lineage>
        <taxon>Bacteria</taxon>
        <taxon>Bacillati</taxon>
        <taxon>Bacillota</taxon>
        <taxon>Bacilli</taxon>
        <taxon>Bacillales</taxon>
        <taxon>Paenibacillaceae</taxon>
        <taxon>Paenibacillus</taxon>
    </lineage>
</organism>
<protein>
    <recommendedName>
        <fullName evidence="3">XkdX family protein</fullName>
    </recommendedName>
</protein>
<dbReference type="EMBL" id="JBHUMY010000038">
    <property type="protein sequence ID" value="MFD2663030.1"/>
    <property type="molecule type" value="Genomic_DNA"/>
</dbReference>
<evidence type="ECO:0000313" key="1">
    <source>
        <dbReference type="EMBL" id="MFD2663030.1"/>
    </source>
</evidence>
<dbReference type="Proteomes" id="UP001597493">
    <property type="component" value="Unassembled WGS sequence"/>
</dbReference>
<reference evidence="2" key="1">
    <citation type="journal article" date="2019" name="Int. J. Syst. Evol. Microbiol.">
        <title>The Global Catalogue of Microorganisms (GCM) 10K type strain sequencing project: providing services to taxonomists for standard genome sequencing and annotation.</title>
        <authorList>
            <consortium name="The Broad Institute Genomics Platform"/>
            <consortium name="The Broad Institute Genome Sequencing Center for Infectious Disease"/>
            <person name="Wu L."/>
            <person name="Ma J."/>
        </authorList>
    </citation>
    <scope>NUCLEOTIDE SEQUENCE [LARGE SCALE GENOMIC DNA]</scope>
    <source>
        <strain evidence="2">TISTR 1827</strain>
    </source>
</reference>
<evidence type="ECO:0000313" key="2">
    <source>
        <dbReference type="Proteomes" id="UP001597493"/>
    </source>
</evidence>
<evidence type="ECO:0008006" key="3">
    <source>
        <dbReference type="Google" id="ProtNLM"/>
    </source>
</evidence>
<comment type="caution">
    <text evidence="1">The sequence shown here is derived from an EMBL/GenBank/DDBJ whole genome shotgun (WGS) entry which is preliminary data.</text>
</comment>
<proteinExistence type="predicted"/>
<sequence>MSALLDFWVKYVQIKVSGGYDSGQILEQIETKYGAEFRQQVEDELNDVII</sequence>
<keyword evidence="2" id="KW-1185">Reference proteome</keyword>